<dbReference type="Pfam" id="PF00121">
    <property type="entry name" value="TIM"/>
    <property type="match status" value="1"/>
</dbReference>
<dbReference type="HOGENOM" id="CLU_024251_2_3_5"/>
<proteinExistence type="inferred from homology"/>
<dbReference type="UniPathway" id="UPA00109">
    <property type="reaction ID" value="UER00189"/>
</dbReference>
<comment type="subunit">
    <text evidence="5">Homodimer.</text>
</comment>
<comment type="pathway">
    <text evidence="5">Carbohydrate degradation; glycolysis; D-glyceraldehyde 3-phosphate from glycerone phosphate: step 1/1.</text>
</comment>
<protein>
    <recommendedName>
        <fullName evidence="5">Triosephosphate isomerase</fullName>
        <ecNumber evidence="5">5.3.1.1</ecNumber>
    </recommendedName>
</protein>
<keyword evidence="5" id="KW-0963">Cytoplasm</keyword>
<gene>
    <name evidence="6" type="primary">tpiA</name>
    <name evidence="6" type="ordered locus">NRI_0245</name>
</gene>
<sequence length="270" mass="29074">MATSEFSDKGFFLSVEIDIMDSRKDILESMETCVQRFVVANWKMNGSQQLCDVFVNRFSTFAFNPAVEIVIAPPAVYLGQMRTAVMSSDLPLALGAQDCASGDNTPSTGDISSRMFKEVGARYVLVGHSERRTLHCESSKVVGMKANAGLRSRLIPIICVGQNNRSISRESLTKQCRDSIPMNSHDFIVAYEPVYAIGTGIVPSNEEIEEAVSLIKGAVGDAVPVLYGGSVSPANCSEIFGVKNLGGVLVGGASLDPDSFIKICEVANRF</sequence>
<dbReference type="EMBL" id="CP001431">
    <property type="protein sequence ID" value="ACT69236.1"/>
    <property type="molecule type" value="Genomic_DNA"/>
</dbReference>
<keyword evidence="5" id="KW-0312">Gluconeogenesis</keyword>
<comment type="pathway">
    <text evidence="2">Carbohydrate metabolism; erythritol degradation.</text>
</comment>
<dbReference type="GO" id="GO:0004807">
    <property type="term" value="F:triose-phosphate isomerase activity"/>
    <property type="evidence" value="ECO:0007669"/>
    <property type="project" value="UniProtKB-UniRule"/>
</dbReference>
<name>C6V4B9_NEORI</name>
<dbReference type="STRING" id="434131.NRI_0245"/>
<dbReference type="InterPro" id="IPR035990">
    <property type="entry name" value="TIM_sf"/>
</dbReference>
<dbReference type="PANTHER" id="PTHR21139">
    <property type="entry name" value="TRIOSEPHOSPHATE ISOMERASE"/>
    <property type="match status" value="1"/>
</dbReference>
<dbReference type="AlphaFoldDB" id="C6V4B9"/>
<dbReference type="EC" id="5.3.1.1" evidence="5"/>
<evidence type="ECO:0000313" key="6">
    <source>
        <dbReference type="EMBL" id="ACT69236.1"/>
    </source>
</evidence>
<dbReference type="PANTHER" id="PTHR21139:SF42">
    <property type="entry name" value="TRIOSEPHOSPHATE ISOMERASE"/>
    <property type="match status" value="1"/>
</dbReference>
<dbReference type="KEGG" id="nri:NRI_0245"/>
<dbReference type="PROSITE" id="PS00171">
    <property type="entry name" value="TIM_1"/>
    <property type="match status" value="1"/>
</dbReference>
<keyword evidence="5" id="KW-0324">Glycolysis</keyword>
<dbReference type="GO" id="GO:0046166">
    <property type="term" value="P:glyceraldehyde-3-phosphate biosynthetic process"/>
    <property type="evidence" value="ECO:0007669"/>
    <property type="project" value="TreeGrafter"/>
</dbReference>
<comment type="pathway">
    <text evidence="5">Carbohydrate biosynthesis; gluconeogenesis.</text>
</comment>
<keyword evidence="4 5" id="KW-0413">Isomerase</keyword>
<comment type="catalytic activity">
    <reaction evidence="1">
        <text>L-erythrulose 1-phosphate = D-erythrulose 4-phosphate</text>
        <dbReference type="Rhea" id="RHEA:49588"/>
        <dbReference type="ChEBI" id="CHEBI:58002"/>
        <dbReference type="ChEBI" id="CHEBI:90796"/>
        <dbReference type="EC" id="5.3.1.33"/>
    </reaction>
</comment>
<comment type="subcellular location">
    <subcellularLocation>
        <location evidence="5">Cytoplasm</location>
    </subcellularLocation>
</comment>
<evidence type="ECO:0000256" key="2">
    <source>
        <dbReference type="ARBA" id="ARBA00004939"/>
    </source>
</evidence>
<dbReference type="InterPro" id="IPR013785">
    <property type="entry name" value="Aldolase_TIM"/>
</dbReference>
<dbReference type="Proteomes" id="UP000001627">
    <property type="component" value="Chromosome"/>
</dbReference>
<dbReference type="NCBIfam" id="TIGR00419">
    <property type="entry name" value="tim"/>
    <property type="match status" value="1"/>
</dbReference>
<reference evidence="6 7" key="1">
    <citation type="journal article" date="2009" name="Nucleic Acids Res.">
        <title>Analysis of complete genome sequence of Neorickettsia risticii: causative agent of Potomac horse fever.</title>
        <authorList>
            <person name="Lin M."/>
            <person name="Zhang C."/>
            <person name="Gibson K."/>
            <person name="Rikihisa Y."/>
        </authorList>
    </citation>
    <scope>NUCLEOTIDE SEQUENCE [LARGE SCALE GENOMIC DNA]</scope>
    <source>
        <strain evidence="6 7">Illinois</strain>
    </source>
</reference>
<dbReference type="CDD" id="cd00311">
    <property type="entry name" value="TIM"/>
    <property type="match status" value="1"/>
</dbReference>
<dbReference type="UniPathway" id="UPA00138"/>
<evidence type="ECO:0000313" key="7">
    <source>
        <dbReference type="Proteomes" id="UP000001627"/>
    </source>
</evidence>
<comment type="similarity">
    <text evidence="3 5">Belongs to the triosephosphate isomerase family.</text>
</comment>
<keyword evidence="7" id="KW-1185">Reference proteome</keyword>
<dbReference type="GO" id="GO:0006094">
    <property type="term" value="P:gluconeogenesis"/>
    <property type="evidence" value="ECO:0007669"/>
    <property type="project" value="UniProtKB-UniPathway"/>
</dbReference>
<dbReference type="SUPFAM" id="SSF51351">
    <property type="entry name" value="Triosephosphate isomerase (TIM)"/>
    <property type="match status" value="1"/>
</dbReference>
<comment type="catalytic activity">
    <reaction evidence="5">
        <text>D-glyceraldehyde 3-phosphate = dihydroxyacetone phosphate</text>
        <dbReference type="Rhea" id="RHEA:18585"/>
        <dbReference type="ChEBI" id="CHEBI:57642"/>
        <dbReference type="ChEBI" id="CHEBI:59776"/>
        <dbReference type="EC" id="5.3.1.1"/>
    </reaction>
</comment>
<dbReference type="InterPro" id="IPR000652">
    <property type="entry name" value="Triosephosphate_isomerase"/>
</dbReference>
<evidence type="ECO:0000256" key="1">
    <source>
        <dbReference type="ARBA" id="ARBA00000148"/>
    </source>
</evidence>
<dbReference type="InterPro" id="IPR020861">
    <property type="entry name" value="Triosephosphate_isomerase_AS"/>
</dbReference>
<dbReference type="Gene3D" id="3.20.20.70">
    <property type="entry name" value="Aldolase class I"/>
    <property type="match status" value="1"/>
</dbReference>
<organism evidence="6 7">
    <name type="scientific">Neorickettsia risticii (strain Illinois)</name>
    <dbReference type="NCBI Taxonomy" id="434131"/>
    <lineage>
        <taxon>Bacteria</taxon>
        <taxon>Pseudomonadati</taxon>
        <taxon>Pseudomonadota</taxon>
        <taxon>Alphaproteobacteria</taxon>
        <taxon>Rickettsiales</taxon>
        <taxon>Anaplasmataceae</taxon>
        <taxon>Neorickettsia</taxon>
    </lineage>
</organism>
<evidence type="ECO:0000256" key="3">
    <source>
        <dbReference type="ARBA" id="ARBA00007422"/>
    </source>
</evidence>
<dbReference type="RefSeq" id="WP_015816127.1">
    <property type="nucleotide sequence ID" value="NC_013009.1"/>
</dbReference>
<dbReference type="eggNOG" id="COG0149">
    <property type="taxonomic scope" value="Bacteria"/>
</dbReference>
<evidence type="ECO:0000256" key="4">
    <source>
        <dbReference type="ARBA" id="ARBA00023235"/>
    </source>
</evidence>
<dbReference type="GO" id="GO:0019563">
    <property type="term" value="P:glycerol catabolic process"/>
    <property type="evidence" value="ECO:0007669"/>
    <property type="project" value="TreeGrafter"/>
</dbReference>
<evidence type="ECO:0000256" key="5">
    <source>
        <dbReference type="RuleBase" id="RU363013"/>
    </source>
</evidence>
<dbReference type="PROSITE" id="PS51440">
    <property type="entry name" value="TIM_2"/>
    <property type="match status" value="1"/>
</dbReference>
<dbReference type="UniPathway" id="UPA01066"/>
<dbReference type="GO" id="GO:0005829">
    <property type="term" value="C:cytosol"/>
    <property type="evidence" value="ECO:0007669"/>
    <property type="project" value="TreeGrafter"/>
</dbReference>
<accession>C6V4B9</accession>
<dbReference type="GO" id="GO:0006096">
    <property type="term" value="P:glycolytic process"/>
    <property type="evidence" value="ECO:0007669"/>
    <property type="project" value="UniProtKB-UniRule"/>
</dbReference>